<dbReference type="GO" id="GO:0003677">
    <property type="term" value="F:DNA binding"/>
    <property type="evidence" value="ECO:0007669"/>
    <property type="project" value="InterPro"/>
</dbReference>
<dbReference type="PANTHER" id="PTHR43236:SF1">
    <property type="entry name" value="BLL7220 PROTEIN"/>
    <property type="match status" value="1"/>
</dbReference>
<dbReference type="STRING" id="401053.AciPR4_2383"/>
<dbReference type="eggNOG" id="COG1396">
    <property type="taxonomic scope" value="Bacteria"/>
</dbReference>
<feature type="domain" description="HTH cro/C1-type" evidence="1">
    <location>
        <begin position="14"/>
        <end position="68"/>
    </location>
</feature>
<dbReference type="Pfam" id="PF13560">
    <property type="entry name" value="HTH_31"/>
    <property type="match status" value="1"/>
</dbReference>
<dbReference type="InterPro" id="IPR052345">
    <property type="entry name" value="Rad_response_metalloprotease"/>
</dbReference>
<dbReference type="SUPFAM" id="SSF47413">
    <property type="entry name" value="lambda repressor-like DNA-binding domains"/>
    <property type="match status" value="1"/>
</dbReference>
<accession>E8UYL0</accession>
<dbReference type="AlphaFoldDB" id="E8UYL0"/>
<dbReference type="SMART" id="SM00530">
    <property type="entry name" value="HTH_XRE"/>
    <property type="match status" value="1"/>
</dbReference>
<dbReference type="OrthoDB" id="9814553at2"/>
<dbReference type="Proteomes" id="UP000006844">
    <property type="component" value="Chromosome"/>
</dbReference>
<evidence type="ECO:0000259" key="1">
    <source>
        <dbReference type="PROSITE" id="PS50943"/>
    </source>
</evidence>
<dbReference type="HOGENOM" id="CLU_066192_4_5_0"/>
<keyword evidence="3" id="KW-1185">Reference proteome</keyword>
<evidence type="ECO:0000313" key="3">
    <source>
        <dbReference type="Proteomes" id="UP000006844"/>
    </source>
</evidence>
<dbReference type="CDD" id="cd00093">
    <property type="entry name" value="HTH_XRE"/>
    <property type="match status" value="1"/>
</dbReference>
<dbReference type="RefSeq" id="WP_013568896.1">
    <property type="nucleotide sequence ID" value="NC_014963.1"/>
</dbReference>
<dbReference type="InterPro" id="IPR010982">
    <property type="entry name" value="Lambda_DNA-bd_dom_sf"/>
</dbReference>
<sequence>MPENTDLPGLGQRLRQAREDAGLSQAQAAKLLGLHRPAISEIETEGRKVSAGELKNFASLYHVSTAWLLGEPVQSNEQLKMAARNLESLKAKDLETVMRVIDSFRRE</sequence>
<organism evidence="2 3">
    <name type="scientific">Terriglobus saanensis (strain ATCC BAA-1853 / DSM 23119 / SP1PR4)</name>
    <dbReference type="NCBI Taxonomy" id="401053"/>
    <lineage>
        <taxon>Bacteria</taxon>
        <taxon>Pseudomonadati</taxon>
        <taxon>Acidobacteriota</taxon>
        <taxon>Terriglobia</taxon>
        <taxon>Terriglobales</taxon>
        <taxon>Acidobacteriaceae</taxon>
        <taxon>Terriglobus</taxon>
    </lineage>
</organism>
<dbReference type="Gene3D" id="1.10.260.40">
    <property type="entry name" value="lambda repressor-like DNA-binding domains"/>
    <property type="match status" value="1"/>
</dbReference>
<dbReference type="PROSITE" id="PS50943">
    <property type="entry name" value="HTH_CROC1"/>
    <property type="match status" value="1"/>
</dbReference>
<dbReference type="EMBL" id="CP002467">
    <property type="protein sequence ID" value="ADV83163.1"/>
    <property type="molecule type" value="Genomic_DNA"/>
</dbReference>
<evidence type="ECO:0000313" key="2">
    <source>
        <dbReference type="EMBL" id="ADV83163.1"/>
    </source>
</evidence>
<gene>
    <name evidence="2" type="ordered locus">AciPR4_2383</name>
</gene>
<reference evidence="2 3" key="1">
    <citation type="journal article" date="2012" name="Stand. Genomic Sci.">
        <title>Complete genome sequence of Terriglobus saanensis type strain SP1PR4(T), an Acidobacteria from tundra soil.</title>
        <authorList>
            <person name="Rawat S.R."/>
            <person name="Mannisto M.K."/>
            <person name="Starovoytov V."/>
            <person name="Goodwin L."/>
            <person name="Nolan M."/>
            <person name="Hauser L."/>
            <person name="Land M."/>
            <person name="Davenport K.W."/>
            <person name="Woyke T."/>
            <person name="Haggblom M.M."/>
        </authorList>
    </citation>
    <scope>NUCLEOTIDE SEQUENCE</scope>
    <source>
        <strain evidence="3">ATCC BAA-1853 / DSM 23119 / SP1PR4</strain>
    </source>
</reference>
<protein>
    <submittedName>
        <fullName evidence="2">Helix-turn-helix domain protein</fullName>
    </submittedName>
</protein>
<dbReference type="PANTHER" id="PTHR43236">
    <property type="entry name" value="ANTITOXIN HIGA1"/>
    <property type="match status" value="1"/>
</dbReference>
<name>E8UYL0_TERSS</name>
<dbReference type="InterPro" id="IPR001387">
    <property type="entry name" value="Cro/C1-type_HTH"/>
</dbReference>
<proteinExistence type="predicted"/>
<dbReference type="KEGG" id="tsa:AciPR4_2383"/>